<reference evidence="3" key="1">
    <citation type="journal article" date="2017" name="Front. Plant Sci.">
        <title>Climate Clever Clovers: New Paradigm to Reduce the Environmental Footprint of Ruminants by Breeding Low Methanogenic Forages Utilizing Haplotype Variation.</title>
        <authorList>
            <person name="Kaur P."/>
            <person name="Appels R."/>
            <person name="Bayer P.E."/>
            <person name="Keeble-Gagnere G."/>
            <person name="Wang J."/>
            <person name="Hirakawa H."/>
            <person name="Shirasawa K."/>
            <person name="Vercoe P."/>
            <person name="Stefanova K."/>
            <person name="Durmic Z."/>
            <person name="Nichols P."/>
            <person name="Revell C."/>
            <person name="Isobe S.N."/>
            <person name="Edwards D."/>
            <person name="Erskine W."/>
        </authorList>
    </citation>
    <scope>NUCLEOTIDE SEQUENCE [LARGE SCALE GENOMIC DNA]</scope>
    <source>
        <strain evidence="3">cv. Daliak</strain>
    </source>
</reference>
<keyword evidence="3" id="KW-1185">Reference proteome</keyword>
<evidence type="ECO:0000259" key="1">
    <source>
        <dbReference type="Pfam" id="PF11955"/>
    </source>
</evidence>
<dbReference type="InterPro" id="IPR021099">
    <property type="entry name" value="PORR_domain"/>
</dbReference>
<dbReference type="GO" id="GO:0003723">
    <property type="term" value="F:RNA binding"/>
    <property type="evidence" value="ECO:0007669"/>
    <property type="project" value="InterPro"/>
</dbReference>
<evidence type="ECO:0000313" key="3">
    <source>
        <dbReference type="Proteomes" id="UP000242715"/>
    </source>
</evidence>
<evidence type="ECO:0000313" key="2">
    <source>
        <dbReference type="EMBL" id="GAU19640.1"/>
    </source>
</evidence>
<dbReference type="EMBL" id="DF973200">
    <property type="protein sequence ID" value="GAU19640.1"/>
    <property type="molecule type" value="Genomic_DNA"/>
</dbReference>
<dbReference type="Pfam" id="PF11955">
    <property type="entry name" value="PORR"/>
    <property type="match status" value="1"/>
</dbReference>
<dbReference type="PANTHER" id="PTHR31476">
    <property type="entry name" value="PROTEIN WHAT'S THIS FACTOR 1 HOMOLOG, CHLOROPLASTIC"/>
    <property type="match status" value="1"/>
</dbReference>
<name>A0A2Z6M411_TRISU</name>
<feature type="domain" description="PORR" evidence="1">
    <location>
        <begin position="2"/>
        <end position="133"/>
    </location>
</feature>
<organism evidence="2 3">
    <name type="scientific">Trifolium subterraneum</name>
    <name type="common">Subterranean clover</name>
    <dbReference type="NCBI Taxonomy" id="3900"/>
    <lineage>
        <taxon>Eukaryota</taxon>
        <taxon>Viridiplantae</taxon>
        <taxon>Streptophyta</taxon>
        <taxon>Embryophyta</taxon>
        <taxon>Tracheophyta</taxon>
        <taxon>Spermatophyta</taxon>
        <taxon>Magnoliopsida</taxon>
        <taxon>eudicotyledons</taxon>
        <taxon>Gunneridae</taxon>
        <taxon>Pentapetalae</taxon>
        <taxon>rosids</taxon>
        <taxon>fabids</taxon>
        <taxon>Fabales</taxon>
        <taxon>Fabaceae</taxon>
        <taxon>Papilionoideae</taxon>
        <taxon>50 kb inversion clade</taxon>
        <taxon>NPAAA clade</taxon>
        <taxon>Hologalegina</taxon>
        <taxon>IRL clade</taxon>
        <taxon>Trifolieae</taxon>
        <taxon>Trifolium</taxon>
    </lineage>
</organism>
<accession>A0A2Z6M411</accession>
<dbReference type="AlphaFoldDB" id="A0A2Z6M411"/>
<dbReference type="Proteomes" id="UP000242715">
    <property type="component" value="Unassembled WGS sequence"/>
</dbReference>
<dbReference type="PANTHER" id="PTHR31476:SF8">
    <property type="entry name" value="EXPRESSED PROTEIN"/>
    <property type="match status" value="1"/>
</dbReference>
<dbReference type="InterPro" id="IPR045040">
    <property type="entry name" value="PORR_fam"/>
</dbReference>
<proteinExistence type="predicted"/>
<sequence>MVIPVCSLSHYRKQINLPKPYRISDFLRKTPKLFELYKDHKGVLWCGLTQKAEVLMEEHKRVIEKNEDKAAEYVTRFLMMSVDKRLPLEKIAHFRRDFGLLMDFRAHWVHQYPQHFRVVKPSLDDVEFLELVS</sequence>
<gene>
    <name evidence="2" type="ORF">TSUD_383350</name>
</gene>
<dbReference type="OrthoDB" id="1929112at2759"/>
<protein>
    <recommendedName>
        <fullName evidence="1">PORR domain-containing protein</fullName>
    </recommendedName>
</protein>